<evidence type="ECO:0000256" key="1">
    <source>
        <dbReference type="SAM" id="MobiDB-lite"/>
    </source>
</evidence>
<organism evidence="3 4">
    <name type="scientific">Tetradesmus obliquus</name>
    <name type="common">Green alga</name>
    <name type="synonym">Acutodesmus obliquus</name>
    <dbReference type="NCBI Taxonomy" id="3088"/>
    <lineage>
        <taxon>Eukaryota</taxon>
        <taxon>Viridiplantae</taxon>
        <taxon>Chlorophyta</taxon>
        <taxon>core chlorophytes</taxon>
        <taxon>Chlorophyceae</taxon>
        <taxon>CS clade</taxon>
        <taxon>Sphaeropleales</taxon>
        <taxon>Scenedesmaceae</taxon>
        <taxon>Tetradesmus</taxon>
    </lineage>
</organism>
<name>A0A383VSM1_TETOB</name>
<keyword evidence="2" id="KW-0472">Membrane</keyword>
<dbReference type="AlphaFoldDB" id="A0A383VSM1"/>
<reference evidence="3 4" key="1">
    <citation type="submission" date="2016-10" db="EMBL/GenBank/DDBJ databases">
        <authorList>
            <person name="Cai Z."/>
        </authorList>
    </citation>
    <scope>NUCLEOTIDE SEQUENCE [LARGE SCALE GENOMIC DNA]</scope>
</reference>
<keyword evidence="2" id="KW-0812">Transmembrane</keyword>
<feature type="compositionally biased region" description="Basic and acidic residues" evidence="1">
    <location>
        <begin position="1"/>
        <end position="10"/>
    </location>
</feature>
<dbReference type="Proteomes" id="UP000256970">
    <property type="component" value="Unassembled WGS sequence"/>
</dbReference>
<keyword evidence="2" id="KW-1133">Transmembrane helix</keyword>
<feature type="transmembrane region" description="Helical" evidence="2">
    <location>
        <begin position="117"/>
        <end position="138"/>
    </location>
</feature>
<keyword evidence="4" id="KW-1185">Reference proteome</keyword>
<evidence type="ECO:0000313" key="3">
    <source>
        <dbReference type="EMBL" id="SZX68181.1"/>
    </source>
</evidence>
<evidence type="ECO:0000256" key="2">
    <source>
        <dbReference type="SAM" id="Phobius"/>
    </source>
</evidence>
<feature type="compositionally biased region" description="Low complexity" evidence="1">
    <location>
        <begin position="16"/>
        <end position="26"/>
    </location>
</feature>
<feature type="region of interest" description="Disordered" evidence="1">
    <location>
        <begin position="1"/>
        <end position="46"/>
    </location>
</feature>
<protein>
    <submittedName>
        <fullName evidence="3">Uncharacterized protein</fullName>
    </submittedName>
</protein>
<feature type="compositionally biased region" description="Polar residues" evidence="1">
    <location>
        <begin position="27"/>
        <end position="42"/>
    </location>
</feature>
<accession>A0A383VSM1</accession>
<evidence type="ECO:0000313" key="4">
    <source>
        <dbReference type="Proteomes" id="UP000256970"/>
    </source>
</evidence>
<dbReference type="EMBL" id="FNXT01000845">
    <property type="protein sequence ID" value="SZX68181.1"/>
    <property type="molecule type" value="Genomic_DNA"/>
</dbReference>
<gene>
    <name evidence="3" type="ORF">BQ4739_LOCUS8554</name>
</gene>
<proteinExistence type="predicted"/>
<sequence length="163" mass="17190">MLLRTSRDQHLPSACNTTTSSNNSSSKHNVSSKDASTQQSIPTKDPAAATCDVNDVINVGADASVTHTASTADAAAAAADAHVMTVQELQQQLQGSSCKLQRSGSSIYDLHSKKRRYLYLCISALASTLVPLCDTIYLPALRSLQADFATSESMVNASIAGEQ</sequence>